<dbReference type="EMBL" id="AZNF01000030">
    <property type="protein sequence ID" value="KID59337.1"/>
    <property type="molecule type" value="Genomic_DNA"/>
</dbReference>
<sequence>MNLTEASSLTDADLFEDWYLEECKTLEASFIDSDCPFESAGSPCLVAYREDNGAKSPASRRESQSVAIHSQPLEIRVASTVVVPEHASSTVQSGRSEAKPYGPTTPKVKSVKSRTTKYSFAKLQLEGKKDIIYRLFIIENNTQKHTQKMLHWHCEVEVPLNVFKSMLRHWGFFKNKTKRNEPSVIDGQKWHVRTKSLANRGAVQSQAPSLNLIISPASTSRESLIGFMRENVGQFFPQNVYRGVTNLDVLIPSANNGDATWQAVFHQCQAVSVLARVGMSPRLNFALQQLFRNMTNAAAEPSSDFFIYFWRIAISLRDIRCHGEQKLQRNKHVLLSTLLKYLRFLFSLVYRNHPFAHFVAWLDDALHEAPLEFKAVMQWAYASFILCLKKAIGEYHPIILGMMAYHEKNWRTNNSYKSTSIRMHYDGYIRKAETERKDTTLLALEYMDAMSVSEYEDDFRQTGLLASSMRQKTRPDPGSQLGSGLRVQVFIHSTDWLANEHYKRNDNRCYEVLADAINILRCGDQICRIWAATFSRRKALWHKSTINYKVARKDEMADSSNALPIHLKRLPIKRI</sequence>
<protein>
    <recommendedName>
        <fullName evidence="4">Clr5 domain-containing protein</fullName>
    </recommendedName>
</protein>
<name>A0A0B4EU80_METAF</name>
<gene>
    <name evidence="2" type="ORF">MAN_10749</name>
</gene>
<dbReference type="Proteomes" id="UP000031186">
    <property type="component" value="Unassembled WGS sequence"/>
</dbReference>
<dbReference type="VEuPathDB" id="FungiDB:MAN_10749"/>
<feature type="region of interest" description="Disordered" evidence="1">
    <location>
        <begin position="86"/>
        <end position="109"/>
    </location>
</feature>
<feature type="non-terminal residue" evidence="2">
    <location>
        <position position="1"/>
    </location>
</feature>
<dbReference type="HOGENOM" id="CLU_474134_0_0_1"/>
<evidence type="ECO:0000313" key="2">
    <source>
        <dbReference type="EMBL" id="KID59337.1"/>
    </source>
</evidence>
<accession>A0A0B4EU80</accession>
<evidence type="ECO:0000256" key="1">
    <source>
        <dbReference type="SAM" id="MobiDB-lite"/>
    </source>
</evidence>
<evidence type="ECO:0008006" key="4">
    <source>
        <dbReference type="Google" id="ProtNLM"/>
    </source>
</evidence>
<reference evidence="2 3" key="1">
    <citation type="journal article" date="2014" name="Proc. Natl. Acad. Sci. U.S.A.">
        <title>Trajectory and genomic determinants of fungal-pathogen speciation and host adaptation.</title>
        <authorList>
            <person name="Hu X."/>
            <person name="Xiao G."/>
            <person name="Zheng P."/>
            <person name="Shang Y."/>
            <person name="Su Y."/>
            <person name="Zhang X."/>
            <person name="Liu X."/>
            <person name="Zhan S."/>
            <person name="St Leger R.J."/>
            <person name="Wang C."/>
        </authorList>
    </citation>
    <scope>NUCLEOTIDE SEQUENCE [LARGE SCALE GENOMIC DNA]</scope>
    <source>
        <strain evidence="2 3">ARSEF 549</strain>
    </source>
</reference>
<organism evidence="2 3">
    <name type="scientific">Metarhizium anisopliae (strain ARSEF 549)</name>
    <dbReference type="NCBI Taxonomy" id="3151832"/>
    <lineage>
        <taxon>Eukaryota</taxon>
        <taxon>Fungi</taxon>
        <taxon>Dikarya</taxon>
        <taxon>Ascomycota</taxon>
        <taxon>Pezizomycotina</taxon>
        <taxon>Sordariomycetes</taxon>
        <taxon>Hypocreomycetidae</taxon>
        <taxon>Hypocreales</taxon>
        <taxon>Clavicipitaceae</taxon>
        <taxon>Metarhizium</taxon>
    </lineage>
</organism>
<dbReference type="AlphaFoldDB" id="A0A0B4EU80"/>
<proteinExistence type="predicted"/>
<comment type="caution">
    <text evidence="2">The sequence shown here is derived from an EMBL/GenBank/DDBJ whole genome shotgun (WGS) entry which is preliminary data.</text>
</comment>
<evidence type="ECO:0000313" key="3">
    <source>
        <dbReference type="Proteomes" id="UP000031186"/>
    </source>
</evidence>
<keyword evidence="3" id="KW-1185">Reference proteome</keyword>